<reference evidence="1" key="1">
    <citation type="submission" date="2020-05" db="EMBL/GenBank/DDBJ databases">
        <authorList>
            <person name="Chiriac C."/>
            <person name="Salcher M."/>
            <person name="Ghai R."/>
            <person name="Kavagutti S V."/>
        </authorList>
    </citation>
    <scope>NUCLEOTIDE SEQUENCE</scope>
</reference>
<organism evidence="1">
    <name type="scientific">freshwater metagenome</name>
    <dbReference type="NCBI Taxonomy" id="449393"/>
    <lineage>
        <taxon>unclassified sequences</taxon>
        <taxon>metagenomes</taxon>
        <taxon>ecological metagenomes</taxon>
    </lineage>
</organism>
<dbReference type="EMBL" id="CAFAAJ010000068">
    <property type="protein sequence ID" value="CAB4805314.1"/>
    <property type="molecule type" value="Genomic_DNA"/>
</dbReference>
<dbReference type="PROSITE" id="PS51257">
    <property type="entry name" value="PROKAR_LIPOPROTEIN"/>
    <property type="match status" value="1"/>
</dbReference>
<sequence>MNTHSRYLTTFATAALVVLASCGSNTESATTVAPATTAALATTASTAASSAPTSPSSTHTFVAEVWADNWFSLYANGTLVGEDPVPITTERSFNSETITFTATYPLSIAVVSKDYIEGSSGLEYIGEPQQQIGDGGFIVQITDKATGSVVLATSSAWKGLVIQTAPLNPECEKSTDPANECRFEQLDEPTGWQSPTFDPSSWTPATEYTAEVVGAKDGYDSIRWDASAHLIWGSNLKTQNTILWRAPAVGT</sequence>
<accession>A0A6J6YB73</accession>
<evidence type="ECO:0000313" key="1">
    <source>
        <dbReference type="EMBL" id="CAB4805314.1"/>
    </source>
</evidence>
<gene>
    <name evidence="1" type="ORF">UFOPK3001_01209</name>
</gene>
<dbReference type="AlphaFoldDB" id="A0A6J6YB73"/>
<name>A0A6J6YB73_9ZZZZ</name>
<dbReference type="Gene3D" id="2.60.120.260">
    <property type="entry name" value="Galactose-binding domain-like"/>
    <property type="match status" value="1"/>
</dbReference>
<protein>
    <submittedName>
        <fullName evidence="1">Unannotated protein</fullName>
    </submittedName>
</protein>
<proteinExistence type="predicted"/>